<keyword evidence="2" id="KW-1185">Reference proteome</keyword>
<accession>A0A6H5HL13</accession>
<proteinExistence type="predicted"/>
<feature type="non-terminal residue" evidence="1">
    <location>
        <position position="95"/>
    </location>
</feature>
<dbReference type="Proteomes" id="UP000479000">
    <property type="component" value="Unassembled WGS sequence"/>
</dbReference>
<sequence>MRRLLEQGTVVVHCGRRIVPDAMLCIGQRRHCAFFPGNKSSLSSFFHTGFNLFVVAGIENNEALKWREPRRAEWLSKQIGRIRTDEFQIRLAHKR</sequence>
<protein>
    <submittedName>
        <fullName evidence="1">Uncharacterized protein</fullName>
    </submittedName>
</protein>
<dbReference type="EMBL" id="CADCXU010033636">
    <property type="protein sequence ID" value="CAB0018992.1"/>
    <property type="molecule type" value="Genomic_DNA"/>
</dbReference>
<name>A0A6H5HL13_9HEMI</name>
<evidence type="ECO:0000313" key="2">
    <source>
        <dbReference type="Proteomes" id="UP000479000"/>
    </source>
</evidence>
<dbReference type="AlphaFoldDB" id="A0A6H5HL13"/>
<evidence type="ECO:0000313" key="1">
    <source>
        <dbReference type="EMBL" id="CAB0018992.1"/>
    </source>
</evidence>
<gene>
    <name evidence="1" type="ORF">NTEN_LOCUS22704</name>
</gene>
<organism evidence="1 2">
    <name type="scientific">Nesidiocoris tenuis</name>
    <dbReference type="NCBI Taxonomy" id="355587"/>
    <lineage>
        <taxon>Eukaryota</taxon>
        <taxon>Metazoa</taxon>
        <taxon>Ecdysozoa</taxon>
        <taxon>Arthropoda</taxon>
        <taxon>Hexapoda</taxon>
        <taxon>Insecta</taxon>
        <taxon>Pterygota</taxon>
        <taxon>Neoptera</taxon>
        <taxon>Paraneoptera</taxon>
        <taxon>Hemiptera</taxon>
        <taxon>Heteroptera</taxon>
        <taxon>Panheteroptera</taxon>
        <taxon>Cimicomorpha</taxon>
        <taxon>Miridae</taxon>
        <taxon>Dicyphina</taxon>
        <taxon>Nesidiocoris</taxon>
    </lineage>
</organism>
<reference evidence="1 2" key="1">
    <citation type="submission" date="2020-02" db="EMBL/GenBank/DDBJ databases">
        <authorList>
            <person name="Ferguson B K."/>
        </authorList>
    </citation>
    <scope>NUCLEOTIDE SEQUENCE [LARGE SCALE GENOMIC DNA]</scope>
</reference>